<dbReference type="EMBL" id="JRPR02000001">
    <property type="protein sequence ID" value="TLD97472.1"/>
    <property type="molecule type" value="Genomic_DNA"/>
</dbReference>
<evidence type="ECO:0000259" key="7">
    <source>
        <dbReference type="Pfam" id="PF02272"/>
    </source>
</evidence>
<dbReference type="Pfam" id="PF17768">
    <property type="entry name" value="RecJ_OB"/>
    <property type="match status" value="1"/>
</dbReference>
<dbReference type="OrthoDB" id="9809852at2"/>
<dbReference type="InterPro" id="IPR004610">
    <property type="entry name" value="RecJ"/>
</dbReference>
<evidence type="ECO:0000259" key="8">
    <source>
        <dbReference type="Pfam" id="PF17768"/>
    </source>
</evidence>
<dbReference type="GO" id="GO:0008409">
    <property type="term" value="F:5'-3' exonuclease activity"/>
    <property type="evidence" value="ECO:0007669"/>
    <property type="project" value="InterPro"/>
</dbReference>
<dbReference type="InterPro" id="IPR003156">
    <property type="entry name" value="DHHA1_dom"/>
</dbReference>
<dbReference type="Gene3D" id="3.10.310.30">
    <property type="match status" value="1"/>
</dbReference>
<proteinExistence type="inferred from homology"/>
<comment type="caution">
    <text evidence="9">The sequence shown here is derived from an EMBL/GenBank/DDBJ whole genome shotgun (WGS) entry which is preliminary data.</text>
</comment>
<evidence type="ECO:0000256" key="4">
    <source>
        <dbReference type="ARBA" id="ARBA00022801"/>
    </source>
</evidence>
<dbReference type="Gene3D" id="3.90.1640.30">
    <property type="match status" value="1"/>
</dbReference>
<dbReference type="GO" id="GO:0003676">
    <property type="term" value="F:nucleic acid binding"/>
    <property type="evidence" value="ECO:0007669"/>
    <property type="project" value="InterPro"/>
</dbReference>
<organism evidence="9 10">
    <name type="scientific">Helicobacter jaachi</name>
    <dbReference type="NCBI Taxonomy" id="1677920"/>
    <lineage>
        <taxon>Bacteria</taxon>
        <taxon>Pseudomonadati</taxon>
        <taxon>Campylobacterota</taxon>
        <taxon>Epsilonproteobacteria</taxon>
        <taxon>Campylobacterales</taxon>
        <taxon>Helicobacteraceae</taxon>
        <taxon>Helicobacter</taxon>
    </lineage>
</organism>
<evidence type="ECO:0000256" key="2">
    <source>
        <dbReference type="ARBA" id="ARBA00019841"/>
    </source>
</evidence>
<dbReference type="Pfam" id="PF02272">
    <property type="entry name" value="DHHA1"/>
    <property type="match status" value="1"/>
</dbReference>
<dbReference type="GO" id="GO:0006310">
    <property type="term" value="P:DNA recombination"/>
    <property type="evidence" value="ECO:0007669"/>
    <property type="project" value="InterPro"/>
</dbReference>
<keyword evidence="4" id="KW-0378">Hydrolase</keyword>
<feature type="domain" description="RecJ OB" evidence="8">
    <location>
        <begin position="420"/>
        <end position="517"/>
    </location>
</feature>
<dbReference type="InterPro" id="IPR038763">
    <property type="entry name" value="DHH_sf"/>
</dbReference>
<keyword evidence="3" id="KW-0540">Nuclease</keyword>
<evidence type="ECO:0000313" key="9">
    <source>
        <dbReference type="EMBL" id="TLD97472.1"/>
    </source>
</evidence>
<protein>
    <recommendedName>
        <fullName evidence="2">Single-stranded-DNA-specific exonuclease RecJ</fullName>
    </recommendedName>
</protein>
<evidence type="ECO:0000256" key="5">
    <source>
        <dbReference type="ARBA" id="ARBA00022839"/>
    </source>
</evidence>
<keyword evidence="10" id="KW-1185">Reference proteome</keyword>
<keyword evidence="5 9" id="KW-0269">Exonuclease</keyword>
<evidence type="ECO:0000256" key="3">
    <source>
        <dbReference type="ARBA" id="ARBA00022722"/>
    </source>
</evidence>
<sequence length="522" mass="56799">MQKLNKQSLRALLQSRDIESGIHSLRDLPLPSSLTFALQGAQIVSEAMQKGQEILVVGDYDADGVCASAVMIKFFEHLGYAHFRLIIPHRFEDGYGVSAALLDKYAHNAAVVISVDNGITALSAATWCKQRGVALIITDHHTPTDTLPEASVIINPYLPQCTFEPKAICGAVVAWYFCAALKQILKANIDMSIFLEYLAIATIADVMPLVGVNRMLVKSGIKRLKSLSTPFASLTRAKCKMLNAQNLAFSLVPLLNCAGRIAHANLALELLLAPSISAANLAYERLSSLNSERKALQAMILESARANIIESKHFVISYARGWHEGVLGIVAAQLAQEMGKSAFVLSQDEQILKGSGRSNGELNLIASLTPLSEILLTFGGHSGAVGLSLEVQHIQDFVQALESTLVYAEETQESAALGVLESCDIDMELLDICEAFEPYGCGNPKPIFVCEDLNIESIKPLGKAGAHFSYTLKDKRNNITLRAIEFFAPHPRQIGQSANVSFELIRDDFSGMPTLKIKDFMP</sequence>
<comment type="similarity">
    <text evidence="1">Belongs to the RecJ family.</text>
</comment>
<dbReference type="STRING" id="1677920.LS71_00225"/>
<dbReference type="Pfam" id="PF01368">
    <property type="entry name" value="DHH"/>
    <property type="match status" value="1"/>
</dbReference>
<dbReference type="NCBIfam" id="TIGR00644">
    <property type="entry name" value="recJ"/>
    <property type="match status" value="1"/>
</dbReference>
<reference evidence="9 10" key="1">
    <citation type="journal article" date="2014" name="Genome Announc.">
        <title>Draft genome sequences of eight enterohepatic helicobacter species isolated from both laboratory and wild rodents.</title>
        <authorList>
            <person name="Sheh A."/>
            <person name="Shen Z."/>
            <person name="Fox J.G."/>
        </authorList>
    </citation>
    <scope>NUCLEOTIDE SEQUENCE [LARGE SCALE GENOMIC DNA]</scope>
    <source>
        <strain evidence="9 10">MIT 09-6949</strain>
    </source>
</reference>
<dbReference type="SUPFAM" id="SSF64182">
    <property type="entry name" value="DHH phosphoesterases"/>
    <property type="match status" value="1"/>
</dbReference>
<dbReference type="GO" id="GO:0006281">
    <property type="term" value="P:DNA repair"/>
    <property type="evidence" value="ECO:0007669"/>
    <property type="project" value="InterPro"/>
</dbReference>
<dbReference type="RefSeq" id="WP_034352064.1">
    <property type="nucleotide sequence ID" value="NZ_JRPR02000001.1"/>
</dbReference>
<accession>A0A4V6I2U3</accession>
<evidence type="ECO:0000256" key="1">
    <source>
        <dbReference type="ARBA" id="ARBA00005915"/>
    </source>
</evidence>
<dbReference type="PANTHER" id="PTHR30255:SF2">
    <property type="entry name" value="SINGLE-STRANDED-DNA-SPECIFIC EXONUCLEASE RECJ"/>
    <property type="match status" value="1"/>
</dbReference>
<dbReference type="Proteomes" id="UP000029733">
    <property type="component" value="Unassembled WGS sequence"/>
</dbReference>
<dbReference type="PANTHER" id="PTHR30255">
    <property type="entry name" value="SINGLE-STRANDED-DNA-SPECIFIC EXONUCLEASE RECJ"/>
    <property type="match status" value="1"/>
</dbReference>
<feature type="domain" description="DHHA1" evidence="7">
    <location>
        <begin position="313"/>
        <end position="405"/>
    </location>
</feature>
<evidence type="ECO:0000313" key="10">
    <source>
        <dbReference type="Proteomes" id="UP000029733"/>
    </source>
</evidence>
<evidence type="ECO:0000259" key="6">
    <source>
        <dbReference type="Pfam" id="PF01368"/>
    </source>
</evidence>
<dbReference type="AlphaFoldDB" id="A0A4V6I2U3"/>
<name>A0A4V6I2U3_9HELI</name>
<gene>
    <name evidence="9" type="primary">recJ</name>
    <name evidence="9" type="ORF">LS71_001605</name>
</gene>
<feature type="domain" description="DDH" evidence="6">
    <location>
        <begin position="54"/>
        <end position="201"/>
    </location>
</feature>
<dbReference type="InterPro" id="IPR051673">
    <property type="entry name" value="SSDNA_exonuclease_RecJ"/>
</dbReference>
<dbReference type="InterPro" id="IPR001667">
    <property type="entry name" value="DDH_dom"/>
</dbReference>
<dbReference type="InterPro" id="IPR041122">
    <property type="entry name" value="RecJ_OB"/>
</dbReference>